<dbReference type="Proteomes" id="UP001156215">
    <property type="component" value="Chromosome"/>
</dbReference>
<sequence length="361" mass="37386">MMTDVRSGLASLLQQGGNARDKFNSKPKNLRESGAPAFDKTKDSAGKQGVIGSSKAAVGNINNMKSMATNARKMAASMRIEMLKQRIEGLQRMAGTVKISPREIARLARELKDAIAQYRSAGGEGQRASAAPAAAGAPAQQTDTGEAEAGSAIDIADNPVEASVTASVDASMADAAAVAAATTSMVAADETVQQVEETPVDGNASASADPSVAAQPGQAANPDEQQQADKTSPSPSPLAKKLSAYQKNDPDADFMAKAKQLADKIRALMRQVKAQDKADKEEIRKAKRDLDEVEKAIAESQKTSGAGNMTALKGVVAEVADDLQLVVESVNMASMSSDSALYDASGANSSFDTGSHISLSV</sequence>
<feature type="region of interest" description="Disordered" evidence="2">
    <location>
        <begin position="1"/>
        <end position="53"/>
    </location>
</feature>
<evidence type="ECO:0008006" key="5">
    <source>
        <dbReference type="Google" id="ProtNLM"/>
    </source>
</evidence>
<feature type="region of interest" description="Disordered" evidence="2">
    <location>
        <begin position="120"/>
        <end position="157"/>
    </location>
</feature>
<name>A0A9E9P4R0_9BURK</name>
<evidence type="ECO:0000313" key="3">
    <source>
        <dbReference type="EMBL" id="WAW10381.1"/>
    </source>
</evidence>
<gene>
    <name evidence="3" type="ORF">NB640_01565</name>
</gene>
<dbReference type="RefSeq" id="WP_269309393.1">
    <property type="nucleotide sequence ID" value="NZ_CP098242.1"/>
</dbReference>
<reference evidence="3" key="1">
    <citation type="journal article" date="2022" name="Front. Microbiol.">
        <title>New perspectives on an old grouping: The genomic and phenotypic variability of Oxalobacter formigenes and the implications for calcium oxalate stone prevention.</title>
        <authorList>
            <person name="Chmiel J.A."/>
            <person name="Carr C."/>
            <person name="Stuivenberg G.A."/>
            <person name="Venema R."/>
            <person name="Chanyi R.M."/>
            <person name="Al K.F."/>
            <person name="Giguere D."/>
            <person name="Say H."/>
            <person name="Akouris P.P."/>
            <person name="Dominguez Romero S.A."/>
            <person name="Kwong A."/>
            <person name="Tai V."/>
            <person name="Koval S.F."/>
            <person name="Razvi H."/>
            <person name="Bjazevic J."/>
            <person name="Burton J.P."/>
        </authorList>
    </citation>
    <scope>NUCLEOTIDE SEQUENCE</scope>
    <source>
        <strain evidence="3">WoOx3</strain>
    </source>
</reference>
<feature type="region of interest" description="Disordered" evidence="2">
    <location>
        <begin position="190"/>
        <end position="251"/>
    </location>
</feature>
<accession>A0A9E9P4R0</accession>
<keyword evidence="1" id="KW-0175">Coiled coil</keyword>
<dbReference type="EMBL" id="CP098242">
    <property type="protein sequence ID" value="WAW10381.1"/>
    <property type="molecule type" value="Genomic_DNA"/>
</dbReference>
<feature type="coiled-coil region" evidence="1">
    <location>
        <begin position="255"/>
        <end position="303"/>
    </location>
</feature>
<evidence type="ECO:0000256" key="2">
    <source>
        <dbReference type="SAM" id="MobiDB-lite"/>
    </source>
</evidence>
<proteinExistence type="predicted"/>
<dbReference type="AlphaFoldDB" id="A0A9E9P4R0"/>
<keyword evidence="4" id="KW-1185">Reference proteome</keyword>
<feature type="compositionally biased region" description="Low complexity" evidence="2">
    <location>
        <begin position="128"/>
        <end position="139"/>
    </location>
</feature>
<protein>
    <recommendedName>
        <fullName evidence="5">TolA protein</fullName>
    </recommendedName>
</protein>
<dbReference type="KEGG" id="ovb:NB640_01565"/>
<evidence type="ECO:0000313" key="4">
    <source>
        <dbReference type="Proteomes" id="UP001156215"/>
    </source>
</evidence>
<evidence type="ECO:0000256" key="1">
    <source>
        <dbReference type="SAM" id="Coils"/>
    </source>
</evidence>
<organism evidence="3 4">
    <name type="scientific">Oxalobacter vibrioformis</name>
    <dbReference type="NCBI Taxonomy" id="933080"/>
    <lineage>
        <taxon>Bacteria</taxon>
        <taxon>Pseudomonadati</taxon>
        <taxon>Pseudomonadota</taxon>
        <taxon>Betaproteobacteria</taxon>
        <taxon>Burkholderiales</taxon>
        <taxon>Oxalobacteraceae</taxon>
        <taxon>Oxalobacter</taxon>
    </lineage>
</organism>